<evidence type="ECO:0000256" key="4">
    <source>
        <dbReference type="ARBA" id="ARBA00022729"/>
    </source>
</evidence>
<dbReference type="InterPro" id="IPR050490">
    <property type="entry name" value="Bact_solute-bd_prot1"/>
</dbReference>
<keyword evidence="6" id="KW-1185">Reference proteome</keyword>
<dbReference type="EMBL" id="JABVED010000021">
    <property type="protein sequence ID" value="MBC6450918.1"/>
    <property type="molecule type" value="Genomic_DNA"/>
</dbReference>
<comment type="subcellular location">
    <subcellularLocation>
        <location evidence="1">Cell envelope</location>
    </subcellularLocation>
</comment>
<evidence type="ECO:0000313" key="6">
    <source>
        <dbReference type="Proteomes" id="UP000734823"/>
    </source>
</evidence>
<dbReference type="PANTHER" id="PTHR43649:SF31">
    <property type="entry name" value="SN-GLYCEROL-3-PHOSPHATE-BINDING PERIPLASMIC PROTEIN UGPB"/>
    <property type="match status" value="1"/>
</dbReference>
<evidence type="ECO:0000313" key="5">
    <source>
        <dbReference type="EMBL" id="MBC6450918.1"/>
    </source>
</evidence>
<dbReference type="Proteomes" id="UP000734823">
    <property type="component" value="Unassembled WGS sequence"/>
</dbReference>
<evidence type="ECO:0000256" key="1">
    <source>
        <dbReference type="ARBA" id="ARBA00004196"/>
    </source>
</evidence>
<accession>A0ABR7LEA0</accession>
<dbReference type="PANTHER" id="PTHR43649">
    <property type="entry name" value="ARABINOSE-BINDING PROTEIN-RELATED"/>
    <property type="match status" value="1"/>
</dbReference>
<gene>
    <name evidence="5" type="ORF">GPZ80_27525</name>
</gene>
<dbReference type="Gene3D" id="3.40.190.10">
    <property type="entry name" value="Periplasmic binding protein-like II"/>
    <property type="match status" value="2"/>
</dbReference>
<keyword evidence="4" id="KW-0732">Signal</keyword>
<sequence>MTSKIDIDVWVADLNFPGWMDRWHAQAAEFSRIHPEYRVNVRGMNFFSFPEDVAKEVAEGRRPALAEYYFYANQVARDAVAPDGSPLWTSVTKAVGDRTEFLGEPVMLDDLHPAFRDYYTVGGDMDSLPSVGTTSLLFANRELLEKAGVSELPRTWDDVTSVCEAVSRVQDGPSHAITWSNHGTFVQQALATQGGFLTDNRNGRDARATTMDLASKEMMTWVEWWNGLHKAGHYLYTGGYPDWAGTLQAYRDAHVAIRISSSNDVNYMAHAAKLGGFTMDVDVFPHNDNSPYVGNAVAGTSMWLGNNLDEDVQEGALAFLMWMHNPVNVAQRHKDNSFAPITKASYDLLKDEGWFEQHPYHALTYDHLLAFPASTGKSGIPLSEGAVFGDFAGVQDVMVHAMGDVLARGADPFDRFTQATGEAQKLLDAYNHWALNTPRKAADIPGSSHRVEFWNDVAPYTAQDMENVVPLNG</sequence>
<dbReference type="SUPFAM" id="SSF53850">
    <property type="entry name" value="Periplasmic binding protein-like II"/>
    <property type="match status" value="1"/>
</dbReference>
<dbReference type="RefSeq" id="WP_187223995.1">
    <property type="nucleotide sequence ID" value="NZ_JABVED010000021.1"/>
</dbReference>
<evidence type="ECO:0000256" key="3">
    <source>
        <dbReference type="ARBA" id="ARBA00022448"/>
    </source>
</evidence>
<reference evidence="5 6" key="1">
    <citation type="submission" date="2020-06" db="EMBL/GenBank/DDBJ databases">
        <title>Actinokineospora xiongansis sp. nov., isolated from soil of Baiyangdian.</title>
        <authorList>
            <person name="Zhang X."/>
        </authorList>
    </citation>
    <scope>NUCLEOTIDE SEQUENCE [LARGE SCALE GENOMIC DNA]</scope>
    <source>
        <strain evidence="5 6">HBU206404</strain>
    </source>
</reference>
<organism evidence="5 6">
    <name type="scientific">Actinokineospora xionganensis</name>
    <dbReference type="NCBI Taxonomy" id="2684470"/>
    <lineage>
        <taxon>Bacteria</taxon>
        <taxon>Bacillati</taxon>
        <taxon>Actinomycetota</taxon>
        <taxon>Actinomycetes</taxon>
        <taxon>Pseudonocardiales</taxon>
        <taxon>Pseudonocardiaceae</taxon>
        <taxon>Actinokineospora</taxon>
    </lineage>
</organism>
<comment type="caution">
    <text evidence="5">The sequence shown here is derived from an EMBL/GenBank/DDBJ whole genome shotgun (WGS) entry which is preliminary data.</text>
</comment>
<proteinExistence type="inferred from homology"/>
<protein>
    <submittedName>
        <fullName evidence="5">Extracellular solute-binding protein</fullName>
    </submittedName>
</protein>
<name>A0ABR7LEA0_9PSEU</name>
<evidence type="ECO:0000256" key="2">
    <source>
        <dbReference type="ARBA" id="ARBA00008520"/>
    </source>
</evidence>
<keyword evidence="3" id="KW-0813">Transport</keyword>
<comment type="similarity">
    <text evidence="2">Belongs to the bacterial solute-binding protein 1 family.</text>
</comment>
<dbReference type="Pfam" id="PF13416">
    <property type="entry name" value="SBP_bac_8"/>
    <property type="match status" value="1"/>
</dbReference>
<dbReference type="InterPro" id="IPR006059">
    <property type="entry name" value="SBP"/>
</dbReference>